<evidence type="ECO:0000256" key="3">
    <source>
        <dbReference type="ARBA" id="ARBA00022989"/>
    </source>
</evidence>
<gene>
    <name evidence="7" type="ORF">KC01_LOCUS21455</name>
</gene>
<comment type="subcellular location">
    <subcellularLocation>
        <location evidence="1">Membrane</location>
        <topology evidence="1">Multi-pass membrane protein</topology>
    </subcellularLocation>
</comment>
<dbReference type="GO" id="GO:0005886">
    <property type="term" value="C:plasma membrane"/>
    <property type="evidence" value="ECO:0007669"/>
    <property type="project" value="TreeGrafter"/>
</dbReference>
<dbReference type="Gene3D" id="1.20.1070.10">
    <property type="entry name" value="Rhodopsin 7-helix transmembrane proteins"/>
    <property type="match status" value="1"/>
</dbReference>
<dbReference type="PANTHER" id="PTHR23112:SF36">
    <property type="entry name" value="SI:DKEY-30C15.2 PROTEIN"/>
    <property type="match status" value="1"/>
</dbReference>
<feature type="transmembrane region" description="Helical" evidence="5">
    <location>
        <begin position="88"/>
        <end position="109"/>
    </location>
</feature>
<evidence type="ECO:0000259" key="6">
    <source>
        <dbReference type="PROSITE" id="PS50262"/>
    </source>
</evidence>
<feature type="transmembrane region" description="Helical" evidence="5">
    <location>
        <begin position="54"/>
        <end position="76"/>
    </location>
</feature>
<dbReference type="GO" id="GO:0004930">
    <property type="term" value="F:G protein-coupled receptor activity"/>
    <property type="evidence" value="ECO:0007669"/>
    <property type="project" value="InterPro"/>
</dbReference>
<feature type="transmembrane region" description="Helical" evidence="5">
    <location>
        <begin position="282"/>
        <end position="305"/>
    </location>
</feature>
<organism evidence="7 8">
    <name type="scientific">Knipowitschia caucasica</name>
    <name type="common">Caucasian dwarf goby</name>
    <name type="synonym">Pomatoschistus caucasicus</name>
    <dbReference type="NCBI Taxonomy" id="637954"/>
    <lineage>
        <taxon>Eukaryota</taxon>
        <taxon>Metazoa</taxon>
        <taxon>Chordata</taxon>
        <taxon>Craniata</taxon>
        <taxon>Vertebrata</taxon>
        <taxon>Euteleostomi</taxon>
        <taxon>Actinopterygii</taxon>
        <taxon>Neopterygii</taxon>
        <taxon>Teleostei</taxon>
        <taxon>Neoteleostei</taxon>
        <taxon>Acanthomorphata</taxon>
        <taxon>Gobiaria</taxon>
        <taxon>Gobiiformes</taxon>
        <taxon>Gobioidei</taxon>
        <taxon>Gobiidae</taxon>
        <taxon>Gobiinae</taxon>
        <taxon>Knipowitschia</taxon>
    </lineage>
</organism>
<proteinExistence type="predicted"/>
<evidence type="ECO:0000313" key="7">
    <source>
        <dbReference type="EMBL" id="CAL1592170.1"/>
    </source>
</evidence>
<dbReference type="SUPFAM" id="SSF81321">
    <property type="entry name" value="Family A G protein-coupled receptor-like"/>
    <property type="match status" value="1"/>
</dbReference>
<dbReference type="PANTHER" id="PTHR23112">
    <property type="entry name" value="G PROTEIN-COUPLED RECEPTOR 157-RELATED"/>
    <property type="match status" value="1"/>
</dbReference>
<dbReference type="PRINTS" id="PR00237">
    <property type="entry name" value="GPCRRHODOPSN"/>
</dbReference>
<dbReference type="GO" id="GO:0007189">
    <property type="term" value="P:adenylate cyclase-activating G protein-coupled receptor signaling pathway"/>
    <property type="evidence" value="ECO:0007669"/>
    <property type="project" value="TreeGrafter"/>
</dbReference>
<keyword evidence="4 5" id="KW-0472">Membrane</keyword>
<dbReference type="EMBL" id="OZ035824">
    <property type="protein sequence ID" value="CAL1592170.1"/>
    <property type="molecule type" value="Genomic_DNA"/>
</dbReference>
<evidence type="ECO:0000256" key="5">
    <source>
        <dbReference type="SAM" id="Phobius"/>
    </source>
</evidence>
<dbReference type="AlphaFoldDB" id="A0AAV2KVX0"/>
<sequence>MTMAGNGTTLSQEEIKTIIYVYIGFLSPSVVGSFSVLVVSLLRWRRLQEQRQLLVQLALADLLASAVVLSISISNLVPREDPAELCLYGLPLALVFYVLSFILVIIYAFKSKNVFQGWRTRPSSDGAQVQCGRTNEKASYTLLWVALIGVYMMYAIFISTQTQIDKKSDCCQSCYLFSHVWREGCSELDFMHQAPVYVVLFFMVVAVVPCCIVTYSEMLKWHEGQEQQQQGLFPVEGDGQSRKRFKHIKHTASMMVLVIIFCWTPALLLFILTWLLPQATLFPLYIIQAATVSLQGFLNSMVYAWKRTNFTEAVLGERTPLISYNHISFFEESLKSSP</sequence>
<dbReference type="InterPro" id="IPR000276">
    <property type="entry name" value="GPCR_Rhodpsn"/>
</dbReference>
<accession>A0AAV2KVX0</accession>
<dbReference type="InterPro" id="IPR017452">
    <property type="entry name" value="GPCR_Rhodpsn_7TM"/>
</dbReference>
<keyword evidence="8" id="KW-1185">Reference proteome</keyword>
<feature type="domain" description="G-protein coupled receptors family 1 profile" evidence="6">
    <location>
        <begin position="32"/>
        <end position="303"/>
    </location>
</feature>
<feature type="transmembrane region" description="Helical" evidence="5">
    <location>
        <begin position="140"/>
        <end position="158"/>
    </location>
</feature>
<dbReference type="PROSITE" id="PS50262">
    <property type="entry name" value="G_PROTEIN_RECEP_F1_2"/>
    <property type="match status" value="1"/>
</dbReference>
<evidence type="ECO:0000256" key="1">
    <source>
        <dbReference type="ARBA" id="ARBA00004141"/>
    </source>
</evidence>
<keyword evidence="3 5" id="KW-1133">Transmembrane helix</keyword>
<feature type="transmembrane region" description="Helical" evidence="5">
    <location>
        <begin position="196"/>
        <end position="215"/>
    </location>
</feature>
<evidence type="ECO:0000256" key="4">
    <source>
        <dbReference type="ARBA" id="ARBA00023136"/>
    </source>
</evidence>
<name>A0AAV2KVX0_KNICA</name>
<protein>
    <recommendedName>
        <fullName evidence="6">G-protein coupled receptors family 1 profile domain-containing protein</fullName>
    </recommendedName>
</protein>
<keyword evidence="2 5" id="KW-0812">Transmembrane</keyword>
<feature type="transmembrane region" description="Helical" evidence="5">
    <location>
        <begin position="20"/>
        <end position="42"/>
    </location>
</feature>
<dbReference type="Proteomes" id="UP001497482">
    <property type="component" value="Chromosome 2"/>
</dbReference>
<evidence type="ECO:0000313" key="8">
    <source>
        <dbReference type="Proteomes" id="UP001497482"/>
    </source>
</evidence>
<reference evidence="7 8" key="1">
    <citation type="submission" date="2024-04" db="EMBL/GenBank/DDBJ databases">
        <authorList>
            <person name="Waldvogel A.-M."/>
            <person name="Schoenle A."/>
        </authorList>
    </citation>
    <scope>NUCLEOTIDE SEQUENCE [LARGE SCALE GENOMIC DNA]</scope>
</reference>
<evidence type="ECO:0000256" key="2">
    <source>
        <dbReference type="ARBA" id="ARBA00022692"/>
    </source>
</evidence>
<feature type="transmembrane region" description="Helical" evidence="5">
    <location>
        <begin position="252"/>
        <end position="276"/>
    </location>
</feature>